<evidence type="ECO:0000313" key="1">
    <source>
        <dbReference type="EMBL" id="GGK62175.1"/>
    </source>
</evidence>
<dbReference type="AlphaFoldDB" id="A0A917VCB6"/>
<name>A0A917VCB6_9ACTN</name>
<organism evidence="1 2">
    <name type="scientific">Sphaerisporangium melleum</name>
    <dbReference type="NCBI Taxonomy" id="321316"/>
    <lineage>
        <taxon>Bacteria</taxon>
        <taxon>Bacillati</taxon>
        <taxon>Actinomycetota</taxon>
        <taxon>Actinomycetes</taxon>
        <taxon>Streptosporangiales</taxon>
        <taxon>Streptosporangiaceae</taxon>
        <taxon>Sphaerisporangium</taxon>
    </lineage>
</organism>
<keyword evidence="2" id="KW-1185">Reference proteome</keyword>
<reference evidence="1" key="2">
    <citation type="submission" date="2020-09" db="EMBL/GenBank/DDBJ databases">
        <authorList>
            <person name="Sun Q."/>
            <person name="Ohkuma M."/>
        </authorList>
    </citation>
    <scope>NUCLEOTIDE SEQUENCE</scope>
    <source>
        <strain evidence="1">JCM 13064</strain>
    </source>
</reference>
<accession>A0A917VCB6</accession>
<evidence type="ECO:0000313" key="2">
    <source>
        <dbReference type="Proteomes" id="UP000645217"/>
    </source>
</evidence>
<dbReference type="EMBL" id="BMNT01000001">
    <property type="protein sequence ID" value="GGK62175.1"/>
    <property type="molecule type" value="Genomic_DNA"/>
</dbReference>
<proteinExistence type="predicted"/>
<reference evidence="1" key="1">
    <citation type="journal article" date="2014" name="Int. J. Syst. Evol. Microbiol.">
        <title>Complete genome sequence of Corynebacterium casei LMG S-19264T (=DSM 44701T), isolated from a smear-ripened cheese.</title>
        <authorList>
            <consortium name="US DOE Joint Genome Institute (JGI-PGF)"/>
            <person name="Walter F."/>
            <person name="Albersmeier A."/>
            <person name="Kalinowski J."/>
            <person name="Ruckert C."/>
        </authorList>
    </citation>
    <scope>NUCLEOTIDE SEQUENCE</scope>
    <source>
        <strain evidence="1">JCM 13064</strain>
    </source>
</reference>
<dbReference type="RefSeq" id="WP_189160966.1">
    <property type="nucleotide sequence ID" value="NZ_BMNT01000001.1"/>
</dbReference>
<protein>
    <submittedName>
        <fullName evidence="1">Uncharacterized protein</fullName>
    </submittedName>
</protein>
<gene>
    <name evidence="1" type="ORF">GCM10007964_01680</name>
</gene>
<comment type="caution">
    <text evidence="1">The sequence shown here is derived from an EMBL/GenBank/DDBJ whole genome shotgun (WGS) entry which is preliminary data.</text>
</comment>
<sequence length="403" mass="43885">MPLKTRRPTGAVPWPLILIEGGEKAGKSWSCAEFSASDRIGQMYWIDLGEGSADEYGAIPGADYLVVEHDGSFASLYAAVEEVRAIAGQAAAKGEKPVVLTIDAMTAEWDLLKDWAHNRAKGSKSNRKKLAEDPNAEISVSTNYWNDANARHGKLMRLLMTFPGIVLITARGKEVAVIGDNGQPVEGKKTYRVEGHKNLAFDATCWVRVSRDGPGVVIGARSVHAGIRPGRDEPRTLPGEWNLEWLVFEVLKCDPAKAHARDLVEAKPERTPEQIRDEVFDPATNSARLRELYRGEAKSMLGVLVPNEHDKEEALGALIGRLGQAKAAAEPATEQQLAHLAALWGDADMPDQDARLKFTGEILGREVVESDVLTGGEADQVIKRLQAYITQDSQPAKEQGVAA</sequence>
<dbReference type="Proteomes" id="UP000645217">
    <property type="component" value="Unassembled WGS sequence"/>
</dbReference>